<dbReference type="Gene3D" id="3.90.660.10">
    <property type="match status" value="1"/>
</dbReference>
<dbReference type="InterPro" id="IPR036188">
    <property type="entry name" value="FAD/NAD-bd_sf"/>
</dbReference>
<dbReference type="EMBL" id="BMWH01000017">
    <property type="protein sequence ID" value="GGZ97782.1"/>
    <property type="molecule type" value="Genomic_DNA"/>
</dbReference>
<feature type="binding site" evidence="4">
    <location>
        <position position="386"/>
    </location>
    <ligand>
        <name>substrate</name>
    </ligand>
</feature>
<evidence type="ECO:0000256" key="3">
    <source>
        <dbReference type="ARBA" id="ARBA00023002"/>
    </source>
</evidence>
<dbReference type="SUPFAM" id="SSF51905">
    <property type="entry name" value="FAD/NAD(P)-binding domain"/>
    <property type="match status" value="1"/>
</dbReference>
<dbReference type="InterPro" id="IPR002937">
    <property type="entry name" value="Amino_oxidase"/>
</dbReference>
<dbReference type="Pfam" id="PF01593">
    <property type="entry name" value="Amino_oxidase"/>
    <property type="match status" value="1"/>
</dbReference>
<keyword evidence="3" id="KW-0560">Oxidoreductase</keyword>
<reference evidence="7" key="2">
    <citation type="submission" date="2020-09" db="EMBL/GenBank/DDBJ databases">
        <authorList>
            <person name="Sun Q."/>
            <person name="Ohkuma M."/>
        </authorList>
    </citation>
    <scope>NUCLEOTIDE SEQUENCE</scope>
    <source>
        <strain evidence="7">JCM 5016</strain>
    </source>
</reference>
<evidence type="ECO:0000313" key="7">
    <source>
        <dbReference type="EMBL" id="GGZ97782.1"/>
    </source>
</evidence>
<feature type="binding site" evidence="4">
    <location>
        <begin position="74"/>
        <end position="75"/>
    </location>
    <ligand>
        <name>FAD</name>
        <dbReference type="ChEBI" id="CHEBI:57692"/>
    </ligand>
</feature>
<comment type="cofactor">
    <cofactor evidence="1">
        <name>FAD</name>
        <dbReference type="ChEBI" id="CHEBI:57692"/>
    </cofactor>
</comment>
<dbReference type="Gene3D" id="1.10.405.10">
    <property type="entry name" value="Guanine Nucleotide Dissociation Inhibitor, domain 1"/>
    <property type="match status" value="1"/>
</dbReference>
<name>A0A918RIP6_9ACTN</name>
<protein>
    <submittedName>
        <fullName evidence="7">Monoamine oxidase</fullName>
    </submittedName>
</protein>
<comment type="caution">
    <text evidence="7">The sequence shown here is derived from an EMBL/GenBank/DDBJ whole genome shotgun (WGS) entry which is preliminary data.</text>
</comment>
<dbReference type="PRINTS" id="PR00757">
    <property type="entry name" value="AMINEOXDASEF"/>
</dbReference>
<organism evidence="7 8">
    <name type="scientific">Streptomyces echinoruber</name>
    <dbReference type="NCBI Taxonomy" id="68898"/>
    <lineage>
        <taxon>Bacteria</taxon>
        <taxon>Bacillati</taxon>
        <taxon>Actinomycetota</taxon>
        <taxon>Actinomycetes</taxon>
        <taxon>Kitasatosporales</taxon>
        <taxon>Streptomycetaceae</taxon>
        <taxon>Streptomyces</taxon>
    </lineage>
</organism>
<dbReference type="InterPro" id="IPR001613">
    <property type="entry name" value="Flavin_amine_oxidase"/>
</dbReference>
<dbReference type="GO" id="GO:0016491">
    <property type="term" value="F:oxidoreductase activity"/>
    <property type="evidence" value="ECO:0007669"/>
    <property type="project" value="UniProtKB-KW"/>
</dbReference>
<evidence type="ECO:0000256" key="1">
    <source>
        <dbReference type="ARBA" id="ARBA00001974"/>
    </source>
</evidence>
<feature type="domain" description="Amine oxidase" evidence="6">
    <location>
        <begin position="54"/>
        <end position="493"/>
    </location>
</feature>
<feature type="binding site" evidence="4">
    <location>
        <position position="469"/>
    </location>
    <ligand>
        <name>FAD</name>
        <dbReference type="ChEBI" id="CHEBI:57692"/>
    </ligand>
</feature>
<dbReference type="SUPFAM" id="SSF54373">
    <property type="entry name" value="FAD-linked reductases, C-terminal domain"/>
    <property type="match status" value="1"/>
</dbReference>
<dbReference type="PROSITE" id="PS51318">
    <property type="entry name" value="TAT"/>
    <property type="match status" value="1"/>
</dbReference>
<dbReference type="AlphaFoldDB" id="A0A918RIP6"/>
<accession>A0A918RIP6</accession>
<comment type="similarity">
    <text evidence="2">Belongs to the flavin monoamine oxidase family.</text>
</comment>
<keyword evidence="8" id="KW-1185">Reference proteome</keyword>
<feature type="chain" id="PRO_5039327205" evidence="5">
    <location>
        <begin position="25"/>
        <end position="495"/>
    </location>
</feature>
<sequence length="495" mass="51597">MRQQLNRRSLLGAGVALGAGAATAAVATPAQARAAQAADAADVVVDTVVVGAGLAGLAAARKLVAGGKKVMVLEARDRVGGRVHDVSLANGGTMERGAQFTGPTQTRLQALAAELGVRTFTGYNTGDSVYYTADGTAIRYSGALPPMDDESYQALGQAMYQLDTLASTVPVDAPWTAAKAEELDAQTFHSWIEGNVSNDTARTILHLISNGALSAESRDISLLWVLFYIAVSGNETNPGNLTRLTSTLGGARDSRFVGGPYQIATKMAVQLGSRLVLKAPVRRIVQSGGRALVVADGLSVAASSVVVALPPTLAGRIAYSPALPATRDQLTQRFPLSSIAKAIAVYDKPFWRDAGLNGQVASLTGTTRSTFDNSPPDGSYGALLAFLDGDQARAVEERSDATVKQAVLDDLVHYFGAKAATPTEFVLGRWDAEEFSRGGAPGFTAPGVLTRFGTAIRRPAGVIHWAGAETATFWNGHMEGAVRSGEQAAADILKG</sequence>
<proteinExistence type="inferred from homology"/>
<dbReference type="InterPro" id="IPR050703">
    <property type="entry name" value="Flavin_MAO"/>
</dbReference>
<dbReference type="RefSeq" id="WP_190058921.1">
    <property type="nucleotide sequence ID" value="NZ_BMWH01000017.1"/>
</dbReference>
<dbReference type="PANTHER" id="PTHR43563:SF14">
    <property type="entry name" value="AMINE OXIDASE"/>
    <property type="match status" value="1"/>
</dbReference>
<dbReference type="Gene3D" id="3.50.50.60">
    <property type="entry name" value="FAD/NAD(P)-binding domain"/>
    <property type="match status" value="1"/>
</dbReference>
<dbReference type="InterPro" id="IPR006311">
    <property type="entry name" value="TAT_signal"/>
</dbReference>
<dbReference type="Proteomes" id="UP000623010">
    <property type="component" value="Unassembled WGS sequence"/>
</dbReference>
<evidence type="ECO:0000256" key="4">
    <source>
        <dbReference type="PIRSR" id="PIRSR601613-1"/>
    </source>
</evidence>
<keyword evidence="5" id="KW-0732">Signal</keyword>
<feature type="signal peptide" evidence="5">
    <location>
        <begin position="1"/>
        <end position="24"/>
    </location>
</feature>
<evidence type="ECO:0000256" key="2">
    <source>
        <dbReference type="ARBA" id="ARBA00005995"/>
    </source>
</evidence>
<gene>
    <name evidence="7" type="ORF">GCM10010389_41270</name>
</gene>
<reference evidence="7" key="1">
    <citation type="journal article" date="2014" name="Int. J. Syst. Evol. Microbiol.">
        <title>Complete genome sequence of Corynebacterium casei LMG S-19264T (=DSM 44701T), isolated from a smear-ripened cheese.</title>
        <authorList>
            <consortium name="US DOE Joint Genome Institute (JGI-PGF)"/>
            <person name="Walter F."/>
            <person name="Albersmeier A."/>
            <person name="Kalinowski J."/>
            <person name="Ruckert C."/>
        </authorList>
    </citation>
    <scope>NUCLEOTIDE SEQUENCE</scope>
    <source>
        <strain evidence="7">JCM 5016</strain>
    </source>
</reference>
<evidence type="ECO:0000256" key="5">
    <source>
        <dbReference type="SAM" id="SignalP"/>
    </source>
</evidence>
<feature type="binding site" evidence="4">
    <location>
        <position position="281"/>
    </location>
    <ligand>
        <name>FAD</name>
        <dbReference type="ChEBI" id="CHEBI:57692"/>
    </ligand>
</feature>
<dbReference type="PANTHER" id="PTHR43563">
    <property type="entry name" value="AMINE OXIDASE"/>
    <property type="match status" value="1"/>
</dbReference>
<evidence type="ECO:0000259" key="6">
    <source>
        <dbReference type="Pfam" id="PF01593"/>
    </source>
</evidence>
<evidence type="ECO:0000313" key="8">
    <source>
        <dbReference type="Proteomes" id="UP000623010"/>
    </source>
</evidence>